<dbReference type="AlphaFoldDB" id="A0A1T2KWQ8"/>
<organism evidence="1 2">
    <name type="scientific">Solemya velesiana gill symbiont</name>
    <dbReference type="NCBI Taxonomy" id="1918948"/>
    <lineage>
        <taxon>Bacteria</taxon>
        <taxon>Pseudomonadati</taxon>
        <taxon>Pseudomonadota</taxon>
        <taxon>Gammaproteobacteria</taxon>
        <taxon>sulfur-oxidizing symbionts</taxon>
    </lineage>
</organism>
<dbReference type="Proteomes" id="UP000190896">
    <property type="component" value="Unassembled WGS sequence"/>
</dbReference>
<evidence type="ECO:0000313" key="1">
    <source>
        <dbReference type="EMBL" id="OOZ37190.1"/>
    </source>
</evidence>
<name>A0A1T2KWQ8_9GAMM</name>
<sequence>MRLGGVVFTAYLADNHVLDGDYRNDGISIDLDGDGKIQKSWEYLPPGGTLTLGGREYNVKIVY</sequence>
<comment type="caution">
    <text evidence="1">The sequence shown here is derived from an EMBL/GenBank/DDBJ whole genome shotgun (WGS) entry which is preliminary data.</text>
</comment>
<accession>A0A1T2KWQ8</accession>
<dbReference type="EMBL" id="MPRJ01000015">
    <property type="protein sequence ID" value="OOZ37190.1"/>
    <property type="molecule type" value="Genomic_DNA"/>
</dbReference>
<reference evidence="1 2" key="1">
    <citation type="submission" date="2016-11" db="EMBL/GenBank/DDBJ databases">
        <title>Mixed transmission modes and dynamic genome evolution in an obligate animal-bacterial symbiosis.</title>
        <authorList>
            <person name="Russell S.L."/>
            <person name="Corbett-Detig R.B."/>
            <person name="Cavanaugh C.M."/>
        </authorList>
    </citation>
    <scope>NUCLEOTIDE SEQUENCE [LARGE SCALE GENOMIC DNA]</scope>
    <source>
        <strain evidence="1">Se-Cadez</strain>
    </source>
</reference>
<keyword evidence="2" id="KW-1185">Reference proteome</keyword>
<gene>
    <name evidence="1" type="ORF">BOW51_03480</name>
</gene>
<proteinExistence type="predicted"/>
<evidence type="ECO:0000313" key="2">
    <source>
        <dbReference type="Proteomes" id="UP000190896"/>
    </source>
</evidence>
<protein>
    <submittedName>
        <fullName evidence="1">Uncharacterized protein</fullName>
    </submittedName>
</protein>